<reference evidence="2" key="2">
    <citation type="submission" date="2015-01" db="EMBL/GenBank/DDBJ databases">
        <title>Evolutionary Origins and Diversification of the Mycorrhizal Mutualists.</title>
        <authorList>
            <consortium name="DOE Joint Genome Institute"/>
            <consortium name="Mycorrhizal Genomics Consortium"/>
            <person name="Kohler A."/>
            <person name="Kuo A."/>
            <person name="Nagy L.G."/>
            <person name="Floudas D."/>
            <person name="Copeland A."/>
            <person name="Barry K.W."/>
            <person name="Cichocki N."/>
            <person name="Veneault-Fourrey C."/>
            <person name="LaButti K."/>
            <person name="Lindquist E.A."/>
            <person name="Lipzen A."/>
            <person name="Lundell T."/>
            <person name="Morin E."/>
            <person name="Murat C."/>
            <person name="Riley R."/>
            <person name="Ohm R."/>
            <person name="Sun H."/>
            <person name="Tunlid A."/>
            <person name="Henrissat B."/>
            <person name="Grigoriev I.V."/>
            <person name="Hibbett D.S."/>
            <person name="Martin F."/>
        </authorList>
    </citation>
    <scope>NUCLEOTIDE SEQUENCE [LARGE SCALE GENOMIC DNA]</scope>
    <source>
        <strain evidence="2">LaAM-08-1</strain>
    </source>
</reference>
<dbReference type="EMBL" id="KN838681">
    <property type="protein sequence ID" value="KIJ97890.1"/>
    <property type="molecule type" value="Genomic_DNA"/>
</dbReference>
<dbReference type="OrthoDB" id="10052321at2759"/>
<gene>
    <name evidence="1" type="ORF">K443DRAFT_104836</name>
</gene>
<protein>
    <submittedName>
        <fullName evidence="1">Uncharacterized protein</fullName>
    </submittedName>
</protein>
<dbReference type="AlphaFoldDB" id="A0A0C9WYH4"/>
<name>A0A0C9WYH4_9AGAR</name>
<keyword evidence="2" id="KW-1185">Reference proteome</keyword>
<evidence type="ECO:0000313" key="1">
    <source>
        <dbReference type="EMBL" id="KIJ97890.1"/>
    </source>
</evidence>
<reference evidence="1 2" key="1">
    <citation type="submission" date="2014-04" db="EMBL/GenBank/DDBJ databases">
        <authorList>
            <consortium name="DOE Joint Genome Institute"/>
            <person name="Kuo A."/>
            <person name="Kohler A."/>
            <person name="Nagy L.G."/>
            <person name="Floudas D."/>
            <person name="Copeland A."/>
            <person name="Barry K.W."/>
            <person name="Cichocki N."/>
            <person name="Veneault-Fourrey C."/>
            <person name="LaButti K."/>
            <person name="Lindquist E.A."/>
            <person name="Lipzen A."/>
            <person name="Lundell T."/>
            <person name="Morin E."/>
            <person name="Murat C."/>
            <person name="Sun H."/>
            <person name="Tunlid A."/>
            <person name="Henrissat B."/>
            <person name="Grigoriev I.V."/>
            <person name="Hibbett D.S."/>
            <person name="Martin F."/>
            <person name="Nordberg H.P."/>
            <person name="Cantor M.N."/>
            <person name="Hua S.X."/>
        </authorList>
    </citation>
    <scope>NUCLEOTIDE SEQUENCE [LARGE SCALE GENOMIC DNA]</scope>
    <source>
        <strain evidence="1 2">LaAM-08-1</strain>
    </source>
</reference>
<dbReference type="GO" id="GO:0032543">
    <property type="term" value="P:mitochondrial translation"/>
    <property type="evidence" value="ECO:0007669"/>
    <property type="project" value="TreeGrafter"/>
</dbReference>
<dbReference type="GO" id="GO:0005763">
    <property type="term" value="C:mitochondrial small ribosomal subunit"/>
    <property type="evidence" value="ECO:0007669"/>
    <property type="project" value="TreeGrafter"/>
</dbReference>
<proteinExistence type="predicted"/>
<accession>A0A0C9WYH4</accession>
<dbReference type="InterPro" id="IPR021036">
    <property type="entry name" value="Ribosomal_mS45"/>
</dbReference>
<dbReference type="Proteomes" id="UP000054477">
    <property type="component" value="Unassembled WGS sequence"/>
</dbReference>
<evidence type="ECO:0000313" key="2">
    <source>
        <dbReference type="Proteomes" id="UP000054477"/>
    </source>
</evidence>
<dbReference type="GO" id="GO:0003735">
    <property type="term" value="F:structural constituent of ribosome"/>
    <property type="evidence" value="ECO:0007669"/>
    <property type="project" value="TreeGrafter"/>
</dbReference>
<dbReference type="PANTHER" id="PTHR28158:SF1">
    <property type="entry name" value="SMALL RIBOSOMAL SUBUNIT PROTEIN MS45"/>
    <property type="match status" value="1"/>
</dbReference>
<sequence>MNPSFKPPPPITDRQRSEMYSLFMSNPDEYSVRELSQRYGISLKRVDAILRLKGLEEAWKKVGIRSFSLTL</sequence>
<dbReference type="HOGENOM" id="CLU_2740416_0_0_1"/>
<dbReference type="PANTHER" id="PTHR28158">
    <property type="entry name" value="37S RIBOSOMAL PROTEIN S35, MITOCHONDRIAL"/>
    <property type="match status" value="1"/>
</dbReference>
<organism evidence="1 2">
    <name type="scientific">Laccaria amethystina LaAM-08-1</name>
    <dbReference type="NCBI Taxonomy" id="1095629"/>
    <lineage>
        <taxon>Eukaryota</taxon>
        <taxon>Fungi</taxon>
        <taxon>Dikarya</taxon>
        <taxon>Basidiomycota</taxon>
        <taxon>Agaricomycotina</taxon>
        <taxon>Agaricomycetes</taxon>
        <taxon>Agaricomycetidae</taxon>
        <taxon>Agaricales</taxon>
        <taxon>Agaricineae</taxon>
        <taxon>Hydnangiaceae</taxon>
        <taxon>Laccaria</taxon>
    </lineage>
</organism>
<dbReference type="Pfam" id="PF12298">
    <property type="entry name" value="Bot1p"/>
    <property type="match status" value="1"/>
</dbReference>